<name>A0AAE0YAL3_9GAST</name>
<gene>
    <name evidence="1" type="ORF">RRG08_048205</name>
</gene>
<reference evidence="1" key="1">
    <citation type="journal article" date="2023" name="G3 (Bethesda)">
        <title>A reference genome for the long-term kleptoplast-retaining sea slug Elysia crispata morphotype clarki.</title>
        <authorList>
            <person name="Eastman K.E."/>
            <person name="Pendleton A.L."/>
            <person name="Shaikh M.A."/>
            <person name="Suttiyut T."/>
            <person name="Ogas R."/>
            <person name="Tomko P."/>
            <person name="Gavelis G."/>
            <person name="Widhalm J.R."/>
            <person name="Wisecaver J.H."/>
        </authorList>
    </citation>
    <scope>NUCLEOTIDE SEQUENCE</scope>
    <source>
        <strain evidence="1">ECLA1</strain>
    </source>
</reference>
<dbReference type="EMBL" id="JAWDGP010006582">
    <property type="protein sequence ID" value="KAK3738668.1"/>
    <property type="molecule type" value="Genomic_DNA"/>
</dbReference>
<proteinExistence type="predicted"/>
<evidence type="ECO:0000313" key="1">
    <source>
        <dbReference type="EMBL" id="KAK3738668.1"/>
    </source>
</evidence>
<evidence type="ECO:0000313" key="2">
    <source>
        <dbReference type="Proteomes" id="UP001283361"/>
    </source>
</evidence>
<dbReference type="Proteomes" id="UP001283361">
    <property type="component" value="Unassembled WGS sequence"/>
</dbReference>
<comment type="caution">
    <text evidence="1">The sequence shown here is derived from an EMBL/GenBank/DDBJ whole genome shotgun (WGS) entry which is preliminary data.</text>
</comment>
<keyword evidence="2" id="KW-1185">Reference proteome</keyword>
<sequence>MFCSKFPRVLQVSLAAEMPPPHPPPLLKIHLGQRSSPGLWKWDTKGANLASRWPQVLFSLQSLIISMISHLELEPLATSPILTPVSHNIHDFSPSVRAAGHKSYSHSSLS</sequence>
<protein>
    <submittedName>
        <fullName evidence="1">Uncharacterized protein</fullName>
    </submittedName>
</protein>
<organism evidence="1 2">
    <name type="scientific">Elysia crispata</name>
    <name type="common">lettuce slug</name>
    <dbReference type="NCBI Taxonomy" id="231223"/>
    <lineage>
        <taxon>Eukaryota</taxon>
        <taxon>Metazoa</taxon>
        <taxon>Spiralia</taxon>
        <taxon>Lophotrochozoa</taxon>
        <taxon>Mollusca</taxon>
        <taxon>Gastropoda</taxon>
        <taxon>Heterobranchia</taxon>
        <taxon>Euthyneura</taxon>
        <taxon>Panpulmonata</taxon>
        <taxon>Sacoglossa</taxon>
        <taxon>Placobranchoidea</taxon>
        <taxon>Plakobranchidae</taxon>
        <taxon>Elysia</taxon>
    </lineage>
</organism>
<accession>A0AAE0YAL3</accession>
<dbReference type="AlphaFoldDB" id="A0AAE0YAL3"/>